<name>A0A445HGW6_GLYSO</name>
<dbReference type="CDD" id="cd06899">
    <property type="entry name" value="lectin_legume_LecRK_Arcelin_ConA"/>
    <property type="match status" value="1"/>
</dbReference>
<keyword evidence="3" id="KW-1133">Transmembrane helix</keyword>
<dbReference type="Gene3D" id="2.60.120.200">
    <property type="match status" value="1"/>
</dbReference>
<proteinExistence type="inferred from homology"/>
<dbReference type="SMR" id="A0A445HGW6"/>
<dbReference type="InterPro" id="IPR013320">
    <property type="entry name" value="ConA-like_dom_sf"/>
</dbReference>
<dbReference type="Gramene" id="XM_028340502.1">
    <property type="protein sequence ID" value="XP_028196303.1"/>
    <property type="gene ID" value="LOC114381283"/>
</dbReference>
<sequence length="358" mass="39205">MRGRMRIEEQRDRDRDKERGIVVLQSKKHSGMVAFSFFILCSLILLVQPSSSSTQQPPNLDPDNIYLLGDAHVVSAAADNGDSHVRLTRPTPSSSGILRRREPLAFSDPTSLSTEFSFSVSGHGHGLLLVLAAAGNVSNYVGVEFDTSKDDNAGDPNANHVSIDVGSHVSVAIANVSDLNLVLNNGEKLQAWVDYEASSKVLEVRLSKWGEQKPSDPIVSHDIDFSKIWGKNPVIAALSSSNGAHSVQVVSVYSWRVSLKKVSNGLHSLPADPHSNNNNNKFEDEHKKSVCPLTVLAWVIFGTGCVALVTFVVLFMWVIFFQKGEEESLVKIPDHPSSDVRYERIDVAVDKNAHDDQS</sequence>
<dbReference type="GO" id="GO:0016301">
    <property type="term" value="F:kinase activity"/>
    <property type="evidence" value="ECO:0007669"/>
    <property type="project" value="UniProtKB-KW"/>
</dbReference>
<evidence type="ECO:0000313" key="5">
    <source>
        <dbReference type="EMBL" id="RZB72935.1"/>
    </source>
</evidence>
<feature type="domain" description="Legume lectin" evidence="4">
    <location>
        <begin position="138"/>
        <end position="264"/>
    </location>
</feature>
<dbReference type="EMBL" id="QZWG01000013">
    <property type="protein sequence ID" value="RZB72935.1"/>
    <property type="molecule type" value="Genomic_DNA"/>
</dbReference>
<keyword evidence="3" id="KW-0472">Membrane</keyword>
<dbReference type="InterPro" id="IPR001220">
    <property type="entry name" value="Legume_lectin_dom"/>
</dbReference>
<evidence type="ECO:0000259" key="4">
    <source>
        <dbReference type="Pfam" id="PF00139"/>
    </source>
</evidence>
<keyword evidence="2 5" id="KW-0430">Lectin</keyword>
<comment type="caution">
    <text evidence="5">The sequence shown here is derived from an EMBL/GenBank/DDBJ whole genome shotgun (WGS) entry which is preliminary data.</text>
</comment>
<dbReference type="InterPro" id="IPR050258">
    <property type="entry name" value="Leguminous_Lectin"/>
</dbReference>
<keyword evidence="5" id="KW-0675">Receptor</keyword>
<reference evidence="5 6" key="1">
    <citation type="submission" date="2018-09" db="EMBL/GenBank/DDBJ databases">
        <title>A high-quality reference genome of wild soybean provides a powerful tool to mine soybean genomes.</title>
        <authorList>
            <person name="Xie M."/>
            <person name="Chung C.Y.L."/>
            <person name="Li M.-W."/>
            <person name="Wong F.-L."/>
            <person name="Chan T.-F."/>
            <person name="Lam H.-M."/>
        </authorList>
    </citation>
    <scope>NUCLEOTIDE SEQUENCE [LARGE SCALE GENOMIC DNA]</scope>
    <source>
        <strain evidence="6">cv. W05</strain>
        <tissue evidence="5">Hypocotyl of etiolated seedlings</tissue>
    </source>
</reference>
<dbReference type="PANTHER" id="PTHR32401:SF15">
    <property type="entry name" value="L-TYPE LECTIN-DOMAIN CONTAINING RECEPTOR KINASE VIII.2-LIKE"/>
    <property type="match status" value="1"/>
</dbReference>
<protein>
    <submittedName>
        <fullName evidence="5">Putative L-type lectin-domain containing receptor kinase S.7</fullName>
    </submittedName>
</protein>
<keyword evidence="5" id="KW-0418">Kinase</keyword>
<evidence type="ECO:0000256" key="2">
    <source>
        <dbReference type="ARBA" id="ARBA00022734"/>
    </source>
</evidence>
<dbReference type="SUPFAM" id="SSF49899">
    <property type="entry name" value="Concanavalin A-like lectins/glucanases"/>
    <property type="match status" value="1"/>
</dbReference>
<dbReference type="PANTHER" id="PTHR32401">
    <property type="entry name" value="CONCANAVALIN A-LIKE LECTIN FAMILY PROTEIN"/>
    <property type="match status" value="1"/>
</dbReference>
<dbReference type="AlphaFoldDB" id="A0A445HGW6"/>
<keyword evidence="5" id="KW-0808">Transferase</keyword>
<dbReference type="GO" id="GO:0030246">
    <property type="term" value="F:carbohydrate binding"/>
    <property type="evidence" value="ECO:0007669"/>
    <property type="project" value="UniProtKB-KW"/>
</dbReference>
<gene>
    <name evidence="5" type="ORF">D0Y65_036932</name>
</gene>
<dbReference type="Pfam" id="PF00139">
    <property type="entry name" value="Lectin_legB"/>
    <property type="match status" value="1"/>
</dbReference>
<organism evidence="5 6">
    <name type="scientific">Glycine soja</name>
    <name type="common">Wild soybean</name>
    <dbReference type="NCBI Taxonomy" id="3848"/>
    <lineage>
        <taxon>Eukaryota</taxon>
        <taxon>Viridiplantae</taxon>
        <taxon>Streptophyta</taxon>
        <taxon>Embryophyta</taxon>
        <taxon>Tracheophyta</taxon>
        <taxon>Spermatophyta</taxon>
        <taxon>Magnoliopsida</taxon>
        <taxon>eudicotyledons</taxon>
        <taxon>Gunneridae</taxon>
        <taxon>Pentapetalae</taxon>
        <taxon>rosids</taxon>
        <taxon>fabids</taxon>
        <taxon>Fabales</taxon>
        <taxon>Fabaceae</taxon>
        <taxon>Papilionoideae</taxon>
        <taxon>50 kb inversion clade</taxon>
        <taxon>NPAAA clade</taxon>
        <taxon>indigoferoid/millettioid clade</taxon>
        <taxon>Phaseoleae</taxon>
        <taxon>Glycine</taxon>
        <taxon>Glycine subgen. Soja</taxon>
    </lineage>
</organism>
<dbReference type="Proteomes" id="UP000289340">
    <property type="component" value="Chromosome 13"/>
</dbReference>
<feature type="transmembrane region" description="Helical" evidence="3">
    <location>
        <begin position="295"/>
        <end position="321"/>
    </location>
</feature>
<accession>A0A445HGW6</accession>
<evidence type="ECO:0000256" key="1">
    <source>
        <dbReference type="ARBA" id="ARBA00007606"/>
    </source>
</evidence>
<comment type="similarity">
    <text evidence="1">Belongs to the leguminous lectin family.</text>
</comment>
<evidence type="ECO:0000313" key="6">
    <source>
        <dbReference type="Proteomes" id="UP000289340"/>
    </source>
</evidence>
<evidence type="ECO:0000256" key="3">
    <source>
        <dbReference type="SAM" id="Phobius"/>
    </source>
</evidence>
<keyword evidence="3" id="KW-0812">Transmembrane</keyword>
<keyword evidence="6" id="KW-1185">Reference proteome</keyword>